<dbReference type="PANTHER" id="PTHR19836">
    <property type="entry name" value="30S RIBOSOMAL PROTEIN S14"/>
    <property type="match status" value="1"/>
</dbReference>
<keyword evidence="5" id="KW-0699">rRNA-binding</keyword>
<dbReference type="PANTHER" id="PTHR19836:SF19">
    <property type="entry name" value="SMALL RIBOSOMAL SUBUNIT PROTEIN US14M"/>
    <property type="match status" value="1"/>
</dbReference>
<dbReference type="InterPro" id="IPR001209">
    <property type="entry name" value="Ribosomal_uS14"/>
</dbReference>
<dbReference type="GO" id="GO:0009507">
    <property type="term" value="C:chloroplast"/>
    <property type="evidence" value="ECO:0007669"/>
    <property type="project" value="UniProtKB-SubCell"/>
</dbReference>
<comment type="function">
    <text evidence="5">Binds 16S rRNA, required for the assembly of 30S particles.</text>
</comment>
<proteinExistence type="inferred from homology"/>
<name>A0A345UC60_9EUGL</name>
<dbReference type="FunFam" id="1.10.287.1480:FF:000001">
    <property type="entry name" value="30S ribosomal protein S14"/>
    <property type="match status" value="1"/>
</dbReference>
<keyword evidence="5" id="KW-0694">RNA-binding</keyword>
<dbReference type="SUPFAM" id="SSF57716">
    <property type="entry name" value="Glucocorticoid receptor-like (DNA-binding domain)"/>
    <property type="match status" value="1"/>
</dbReference>
<comment type="similarity">
    <text evidence="1 5">Belongs to the universal ribosomal protein uS14 family.</text>
</comment>
<dbReference type="Gene3D" id="1.10.287.1480">
    <property type="match status" value="1"/>
</dbReference>
<evidence type="ECO:0000313" key="6">
    <source>
        <dbReference type="EMBL" id="AXI98046.1"/>
    </source>
</evidence>
<evidence type="ECO:0000256" key="3">
    <source>
        <dbReference type="ARBA" id="ARBA00023274"/>
    </source>
</evidence>
<reference evidence="6" key="1">
    <citation type="journal article" date="2018" name="J. Appl. Phycol.">
        <title>Intrageneric chloroplast genome comparison in the genus Euglena (Phylum: Euglenophyta) with annotated chloroplast genomes of Euglena hiemalis and Euglena clara.</title>
        <authorList>
            <person name="Ellala Hewadikaramge M."/>
            <person name="Linton E."/>
        </authorList>
    </citation>
    <scope>NUCLEOTIDE SEQUENCE</scope>
    <source>
        <strain evidence="6">CCAP1224.35</strain>
    </source>
</reference>
<dbReference type="AlphaFoldDB" id="A0A345UC60"/>
<dbReference type="InterPro" id="IPR018271">
    <property type="entry name" value="Ribosomal_uS14_CS"/>
</dbReference>
<organism evidence="6">
    <name type="scientific">Euglena hiemalis</name>
    <dbReference type="NCBI Taxonomy" id="392896"/>
    <lineage>
        <taxon>Eukaryota</taxon>
        <taxon>Discoba</taxon>
        <taxon>Euglenozoa</taxon>
        <taxon>Euglenida</taxon>
        <taxon>Spirocuta</taxon>
        <taxon>Euglenophyceae</taxon>
        <taxon>Euglenales</taxon>
        <taxon>Euglenaceae</taxon>
        <taxon>Euglena</taxon>
    </lineage>
</organism>
<accession>A0A345UC60</accession>
<dbReference type="GO" id="GO:0019843">
    <property type="term" value="F:rRNA binding"/>
    <property type="evidence" value="ECO:0007669"/>
    <property type="project" value="UniProtKB-UniRule"/>
</dbReference>
<keyword evidence="3 5" id="KW-0687">Ribonucleoprotein</keyword>
<dbReference type="Pfam" id="PF00253">
    <property type="entry name" value="Ribosomal_S14"/>
    <property type="match status" value="1"/>
</dbReference>
<dbReference type="EMBL" id="MF622086">
    <property type="protein sequence ID" value="AXI98046.1"/>
    <property type="molecule type" value="Genomic_DNA"/>
</dbReference>
<dbReference type="GO" id="GO:0015935">
    <property type="term" value="C:small ribosomal subunit"/>
    <property type="evidence" value="ECO:0007669"/>
    <property type="project" value="TreeGrafter"/>
</dbReference>
<keyword evidence="6" id="KW-0150">Chloroplast</keyword>
<comment type="subunit">
    <text evidence="5">Part of the 30S ribosomal subunit.</text>
</comment>
<dbReference type="HAMAP" id="MF_00537">
    <property type="entry name" value="Ribosomal_uS14_1"/>
    <property type="match status" value="1"/>
</dbReference>
<geneLocation type="chloroplast" evidence="6"/>
<dbReference type="NCBIfam" id="NF006477">
    <property type="entry name" value="PRK08881.1"/>
    <property type="match status" value="1"/>
</dbReference>
<dbReference type="GO" id="GO:0006412">
    <property type="term" value="P:translation"/>
    <property type="evidence" value="ECO:0007669"/>
    <property type="project" value="UniProtKB-UniRule"/>
</dbReference>
<keyword evidence="2 5" id="KW-0689">Ribosomal protein</keyword>
<evidence type="ECO:0000256" key="2">
    <source>
        <dbReference type="ARBA" id="ARBA00022980"/>
    </source>
</evidence>
<keyword evidence="6" id="KW-0934">Plastid</keyword>
<dbReference type="InterPro" id="IPR023036">
    <property type="entry name" value="Ribosomal_uS14_bac/plastid"/>
</dbReference>
<comment type="subcellular location">
    <subcellularLocation>
        <location evidence="5">Plastid</location>
        <location evidence="5">Chloroplast</location>
    </subcellularLocation>
</comment>
<dbReference type="PROSITE" id="PS00527">
    <property type="entry name" value="RIBOSOMAL_S14"/>
    <property type="match status" value="1"/>
</dbReference>
<evidence type="ECO:0000256" key="5">
    <source>
        <dbReference type="HAMAP-Rule" id="MF_00537"/>
    </source>
</evidence>
<dbReference type="GeneID" id="37625005"/>
<sequence length="100" mass="11777">MAKKSIIQRENKRETLVNKYKNLRSFYKGKIKEESDFGKKLKFSSCLQKLPRNSAPSRLRNRCYVTGRGRGYFRIFGLSRHIFRDMSHYGLLPGVTKASW</sequence>
<protein>
    <recommendedName>
        <fullName evidence="4 5">Small ribosomal subunit protein uS14c</fullName>
    </recommendedName>
</protein>
<dbReference type="RefSeq" id="YP_009512109.1">
    <property type="nucleotide sequence ID" value="NC_039156.1"/>
</dbReference>
<evidence type="ECO:0000256" key="4">
    <source>
        <dbReference type="ARBA" id="ARBA00035247"/>
    </source>
</evidence>
<evidence type="ECO:0000256" key="1">
    <source>
        <dbReference type="ARBA" id="ARBA00009083"/>
    </source>
</evidence>
<dbReference type="GO" id="GO:0003735">
    <property type="term" value="F:structural constituent of ribosome"/>
    <property type="evidence" value="ECO:0007669"/>
    <property type="project" value="InterPro"/>
</dbReference>
<gene>
    <name evidence="6" type="primary">rps 14</name>
    <name evidence="5" type="synonym">rps14</name>
</gene>